<feature type="region of interest" description="Disordered" evidence="1">
    <location>
        <begin position="337"/>
        <end position="356"/>
    </location>
</feature>
<accession>A0A915P9Q9</accession>
<keyword evidence="2" id="KW-0812">Transmembrane</keyword>
<organism evidence="3 4">
    <name type="scientific">Meloidogyne floridensis</name>
    <dbReference type="NCBI Taxonomy" id="298350"/>
    <lineage>
        <taxon>Eukaryota</taxon>
        <taxon>Metazoa</taxon>
        <taxon>Ecdysozoa</taxon>
        <taxon>Nematoda</taxon>
        <taxon>Chromadorea</taxon>
        <taxon>Rhabditida</taxon>
        <taxon>Tylenchina</taxon>
        <taxon>Tylenchomorpha</taxon>
        <taxon>Tylenchoidea</taxon>
        <taxon>Meloidogynidae</taxon>
        <taxon>Meloidogyninae</taxon>
        <taxon>Meloidogyne</taxon>
    </lineage>
</organism>
<keyword evidence="2" id="KW-1133">Transmembrane helix</keyword>
<evidence type="ECO:0000313" key="3">
    <source>
        <dbReference type="Proteomes" id="UP000887560"/>
    </source>
</evidence>
<proteinExistence type="predicted"/>
<dbReference type="AlphaFoldDB" id="A0A915P9Q9"/>
<feature type="transmembrane region" description="Helical" evidence="2">
    <location>
        <begin position="253"/>
        <end position="270"/>
    </location>
</feature>
<dbReference type="WBParaSite" id="scf7180000424151.g12453">
    <property type="protein sequence ID" value="scf7180000424151.g12453"/>
    <property type="gene ID" value="scf7180000424151.g12453"/>
</dbReference>
<keyword evidence="3" id="KW-1185">Reference proteome</keyword>
<evidence type="ECO:0000313" key="4">
    <source>
        <dbReference type="WBParaSite" id="scf7180000424151.g12453"/>
    </source>
</evidence>
<dbReference type="SUPFAM" id="SSF81321">
    <property type="entry name" value="Family A G protein-coupled receptor-like"/>
    <property type="match status" value="1"/>
</dbReference>
<dbReference type="Proteomes" id="UP000887560">
    <property type="component" value="Unplaced"/>
</dbReference>
<feature type="transmembrane region" description="Helical" evidence="2">
    <location>
        <begin position="229"/>
        <end position="247"/>
    </location>
</feature>
<evidence type="ECO:0000256" key="2">
    <source>
        <dbReference type="SAM" id="Phobius"/>
    </source>
</evidence>
<evidence type="ECO:0000256" key="1">
    <source>
        <dbReference type="SAM" id="MobiDB-lite"/>
    </source>
</evidence>
<feature type="transmembrane region" description="Helical" evidence="2">
    <location>
        <begin position="282"/>
        <end position="309"/>
    </location>
</feature>
<name>A0A915P9Q9_9BILA</name>
<protein>
    <submittedName>
        <fullName evidence="4">G_PROTEIN_RECEP_F1_2 domain-containing protein</fullName>
    </submittedName>
</protein>
<keyword evidence="2" id="KW-0472">Membrane</keyword>
<feature type="transmembrane region" description="Helical" evidence="2">
    <location>
        <begin position="119"/>
        <end position="136"/>
    </location>
</feature>
<feature type="transmembrane region" description="Helical" evidence="2">
    <location>
        <begin position="143"/>
        <end position="164"/>
    </location>
</feature>
<reference evidence="4" key="1">
    <citation type="submission" date="2022-11" db="UniProtKB">
        <authorList>
            <consortium name="WormBaseParasite"/>
        </authorList>
    </citation>
    <scope>IDENTIFICATION</scope>
</reference>
<feature type="transmembrane region" description="Helical" evidence="2">
    <location>
        <begin position="184"/>
        <end position="208"/>
    </location>
</feature>
<sequence length="356" mass="40369">MDLNNNLNTSLSTYLQNGDICNYLNITTLSEDDPNNLTLKLNLLDSLNNKTIFDFLFLNINHQLIFAECSFKFILNIISSPQDNNFRNLINKGILTKFPFIIAPAMSNLLLPFDSFCQIFALTPFIINFICFLFGITTINYKICFWISLISTIGSYSSFLAIFFLSLERIMHVIPDSTMFRSYIIIYGICLFFGGIISYFQFNILTISNTPFDNLLYYIKAIVKNSFRILRSVLIISLILIFGWLISSIGRNNIAALLVIITQILAALFIPKSNQQSSSIIISNVISLTSSIITCIYIITAGINAVILISCNSEYRNAYKSVFGKLIPKNRVSPNQPLFIKSDKRNDKNNSNIRKS</sequence>